<feature type="domain" description="Enoyl reductase (ER)" evidence="2">
    <location>
        <begin position="11"/>
        <end position="329"/>
    </location>
</feature>
<dbReference type="InterPro" id="IPR011032">
    <property type="entry name" value="GroES-like_sf"/>
</dbReference>
<organism evidence="3 4">
    <name type="scientific">Cordyceps militaris</name>
    <name type="common">Caterpillar fungus</name>
    <name type="synonym">Clavaria militaris</name>
    <dbReference type="NCBI Taxonomy" id="73501"/>
    <lineage>
        <taxon>Eukaryota</taxon>
        <taxon>Fungi</taxon>
        <taxon>Dikarya</taxon>
        <taxon>Ascomycota</taxon>
        <taxon>Pezizomycotina</taxon>
        <taxon>Sordariomycetes</taxon>
        <taxon>Hypocreomycetidae</taxon>
        <taxon>Hypocreales</taxon>
        <taxon>Cordycipitaceae</taxon>
        <taxon>Cordyceps</taxon>
    </lineage>
</organism>
<dbReference type="PANTHER" id="PTHR43677">
    <property type="entry name" value="SHORT-CHAIN DEHYDROGENASE/REDUCTASE"/>
    <property type="match status" value="1"/>
</dbReference>
<dbReference type="GO" id="GO:0016491">
    <property type="term" value="F:oxidoreductase activity"/>
    <property type="evidence" value="ECO:0007669"/>
    <property type="project" value="InterPro"/>
</dbReference>
<dbReference type="InterPro" id="IPR013154">
    <property type="entry name" value="ADH-like_N"/>
</dbReference>
<dbReference type="VEuPathDB" id="FungiDB:A9K55_003401"/>
<dbReference type="GO" id="GO:0005739">
    <property type="term" value="C:mitochondrion"/>
    <property type="evidence" value="ECO:0007669"/>
    <property type="project" value="TreeGrafter"/>
</dbReference>
<dbReference type="InterPro" id="IPR013149">
    <property type="entry name" value="ADH-like_C"/>
</dbReference>
<dbReference type="CDD" id="cd08241">
    <property type="entry name" value="QOR1"/>
    <property type="match status" value="1"/>
</dbReference>
<accession>A0A2H4S599</accession>
<reference evidence="3 4" key="1">
    <citation type="journal article" date="2017" name="BMC Genomics">
        <title>Chromosome level assembly and secondary metabolite potential of the parasitic fungus Cordyceps militaris.</title>
        <authorList>
            <person name="Kramer G.J."/>
            <person name="Nodwell J.R."/>
        </authorList>
    </citation>
    <scope>NUCLEOTIDE SEQUENCE [LARGE SCALE GENOMIC DNA]</scope>
    <source>
        <strain evidence="3 4">ATCC 34164</strain>
    </source>
</reference>
<evidence type="ECO:0000313" key="3">
    <source>
        <dbReference type="EMBL" id="ATY58277.1"/>
    </source>
</evidence>
<proteinExistence type="predicted"/>
<dbReference type="SUPFAM" id="SSF51735">
    <property type="entry name" value="NAD(P)-binding Rossmann-fold domains"/>
    <property type="match status" value="1"/>
</dbReference>
<dbReference type="Pfam" id="PF00107">
    <property type="entry name" value="ADH_zinc_N"/>
    <property type="match status" value="1"/>
</dbReference>
<protein>
    <submittedName>
        <fullName evidence="3">Quinone oxidoreductase 2</fullName>
    </submittedName>
</protein>
<gene>
    <name evidence="3" type="ORF">A9K55_003401</name>
</gene>
<evidence type="ECO:0000313" key="4">
    <source>
        <dbReference type="Proteomes" id="UP000323067"/>
    </source>
</evidence>
<dbReference type="InterPro" id="IPR020843">
    <property type="entry name" value="ER"/>
</dbReference>
<dbReference type="PANTHER" id="PTHR43677:SF4">
    <property type="entry name" value="QUINONE OXIDOREDUCTASE-LIKE PROTEIN 2"/>
    <property type="match status" value="1"/>
</dbReference>
<dbReference type="InterPro" id="IPR051397">
    <property type="entry name" value="Zn-ADH-like_protein"/>
</dbReference>
<evidence type="ECO:0000256" key="1">
    <source>
        <dbReference type="ARBA" id="ARBA00005179"/>
    </source>
</evidence>
<name>A0A2H4S599_CORMI</name>
<dbReference type="InterPro" id="IPR036291">
    <property type="entry name" value="NAD(P)-bd_dom_sf"/>
</dbReference>
<dbReference type="AlphaFoldDB" id="A0A2H4S599"/>
<dbReference type="VEuPathDB" id="FungiDB:CCM_06036"/>
<dbReference type="Gene3D" id="3.90.180.10">
    <property type="entry name" value="Medium-chain alcohol dehydrogenases, catalytic domain"/>
    <property type="match status" value="1"/>
</dbReference>
<dbReference type="EMBL" id="CP023322">
    <property type="protein sequence ID" value="ATY58277.1"/>
    <property type="molecule type" value="Genomic_DNA"/>
</dbReference>
<dbReference type="Gene3D" id="3.40.50.720">
    <property type="entry name" value="NAD(P)-binding Rossmann-like Domain"/>
    <property type="match status" value="1"/>
</dbReference>
<dbReference type="SMART" id="SM00829">
    <property type="entry name" value="PKS_ER"/>
    <property type="match status" value="1"/>
</dbReference>
<comment type="pathway">
    <text evidence="1">Secondary metabolite biosynthesis.</text>
</comment>
<dbReference type="Proteomes" id="UP000323067">
    <property type="component" value="Chromosome iv"/>
</dbReference>
<sequence length="342" mass="36609">MKAVLIDKFCDTLNEVRVSEVPSPEATGDNILIRVRGVGVNYVDTLYARGKHQNNKRHVTPPFILGLEFAGIVIAAPADSEFQKGDAVFGDHAGAYSEVISIPREQIPSLLHVPEGWPVEAAAGLAATLPVAYDGLVGAGRLRAGETVLVHAAAGGLGVMACQIAASRGCRVIGTAGSDAKCKYAKGYGASECINYTTDAQWWDKVNSMTGGRGVDVVFDPVGLVGPSLKCMAAKGRIVVVGFAGLDGNFENIAMNRILLKQVELIGYRFGQTLRDNPGKRAEIWEQLYPMLEYLSIKPTLSVMYEGLESVPRALMDISERKIFGKAVVRPATGSSFSVPRL</sequence>
<dbReference type="OrthoDB" id="10257049at2759"/>
<dbReference type="Pfam" id="PF08240">
    <property type="entry name" value="ADH_N"/>
    <property type="match status" value="1"/>
</dbReference>
<evidence type="ECO:0000259" key="2">
    <source>
        <dbReference type="SMART" id="SM00829"/>
    </source>
</evidence>
<dbReference type="SUPFAM" id="SSF50129">
    <property type="entry name" value="GroES-like"/>
    <property type="match status" value="1"/>
</dbReference>